<accession>A0ABS8W7N5</accession>
<keyword evidence="5" id="KW-0442">Lipid degradation</keyword>
<dbReference type="InterPro" id="IPR025202">
    <property type="entry name" value="PLD-like_dom"/>
</dbReference>
<evidence type="ECO:0000256" key="3">
    <source>
        <dbReference type="ARBA" id="ARBA00012027"/>
    </source>
</evidence>
<evidence type="ECO:0000256" key="1">
    <source>
        <dbReference type="ARBA" id="ARBA00000798"/>
    </source>
</evidence>
<feature type="domain" description="PLD phosphodiesterase" evidence="7">
    <location>
        <begin position="169"/>
        <end position="196"/>
    </location>
</feature>
<gene>
    <name evidence="8" type="ORF">K6Y31_03240</name>
</gene>
<dbReference type="CDD" id="cd09171">
    <property type="entry name" value="PLDc_vPLD6_like"/>
    <property type="match status" value="1"/>
</dbReference>
<protein>
    <recommendedName>
        <fullName evidence="3">phospholipase D</fullName>
        <ecNumber evidence="3">3.1.4.4</ecNumber>
    </recommendedName>
</protein>
<dbReference type="PANTHER" id="PTHR43856:SF1">
    <property type="entry name" value="MITOCHONDRIAL CARDIOLIPIN HYDROLASE"/>
    <property type="match status" value="1"/>
</dbReference>
<comment type="similarity">
    <text evidence="2">Belongs to the phospholipase D family.</text>
</comment>
<dbReference type="Proteomes" id="UP001201273">
    <property type="component" value="Unassembled WGS sequence"/>
</dbReference>
<dbReference type="InterPro" id="IPR001736">
    <property type="entry name" value="PLipase_D/transphosphatidylase"/>
</dbReference>
<dbReference type="PANTHER" id="PTHR43856">
    <property type="entry name" value="CARDIOLIPIN HYDROLASE"/>
    <property type="match status" value="1"/>
</dbReference>
<evidence type="ECO:0000256" key="2">
    <source>
        <dbReference type="ARBA" id="ARBA00008664"/>
    </source>
</evidence>
<evidence type="ECO:0000259" key="7">
    <source>
        <dbReference type="PROSITE" id="PS50035"/>
    </source>
</evidence>
<reference evidence="8 9" key="1">
    <citation type="journal article" date="2022" name="Environ. Microbiol. Rep.">
        <title>Eco-phylogenetic analyses reveal divergent evolution of vitamin B12 metabolism in the marine bacterial family 'Psychromonadaceae'.</title>
        <authorList>
            <person name="Jin X."/>
            <person name="Yang Y."/>
            <person name="Cao H."/>
            <person name="Gao B."/>
            <person name="Zhao Z."/>
        </authorList>
    </citation>
    <scope>NUCLEOTIDE SEQUENCE [LARGE SCALE GENOMIC DNA]</scope>
    <source>
        <strain evidence="8 9">MKS20</strain>
    </source>
</reference>
<evidence type="ECO:0000313" key="9">
    <source>
        <dbReference type="Proteomes" id="UP001201273"/>
    </source>
</evidence>
<comment type="catalytic activity">
    <reaction evidence="1">
        <text>a 1,2-diacyl-sn-glycero-3-phosphocholine + H2O = a 1,2-diacyl-sn-glycero-3-phosphate + choline + H(+)</text>
        <dbReference type="Rhea" id="RHEA:14445"/>
        <dbReference type="ChEBI" id="CHEBI:15354"/>
        <dbReference type="ChEBI" id="CHEBI:15377"/>
        <dbReference type="ChEBI" id="CHEBI:15378"/>
        <dbReference type="ChEBI" id="CHEBI:57643"/>
        <dbReference type="ChEBI" id="CHEBI:58608"/>
        <dbReference type="EC" id="3.1.4.4"/>
    </reaction>
</comment>
<keyword evidence="9" id="KW-1185">Reference proteome</keyword>
<proteinExistence type="inferred from homology"/>
<evidence type="ECO:0000256" key="5">
    <source>
        <dbReference type="ARBA" id="ARBA00022963"/>
    </source>
</evidence>
<dbReference type="InterPro" id="IPR051406">
    <property type="entry name" value="PLD_domain"/>
</dbReference>
<evidence type="ECO:0000256" key="4">
    <source>
        <dbReference type="ARBA" id="ARBA00022801"/>
    </source>
</evidence>
<keyword evidence="4" id="KW-0378">Hydrolase</keyword>
<dbReference type="RefSeq" id="WP_233051402.1">
    <property type="nucleotide sequence ID" value="NZ_JAIMJA010000002.1"/>
</dbReference>
<dbReference type="Gene3D" id="3.30.870.10">
    <property type="entry name" value="Endonuclease Chain A"/>
    <property type="match status" value="1"/>
</dbReference>
<evidence type="ECO:0000313" key="8">
    <source>
        <dbReference type="EMBL" id="MCE2593824.1"/>
    </source>
</evidence>
<dbReference type="EMBL" id="JAIMJA010000002">
    <property type="protein sequence ID" value="MCE2593824.1"/>
    <property type="molecule type" value="Genomic_DNA"/>
</dbReference>
<dbReference type="PROSITE" id="PS50035">
    <property type="entry name" value="PLD"/>
    <property type="match status" value="1"/>
</dbReference>
<organism evidence="8 9">
    <name type="scientific">Motilimonas cestriensis</name>
    <dbReference type="NCBI Taxonomy" id="2742685"/>
    <lineage>
        <taxon>Bacteria</taxon>
        <taxon>Pseudomonadati</taxon>
        <taxon>Pseudomonadota</taxon>
        <taxon>Gammaproteobacteria</taxon>
        <taxon>Alteromonadales</taxon>
        <taxon>Alteromonadales genera incertae sedis</taxon>
        <taxon>Motilimonas</taxon>
    </lineage>
</organism>
<evidence type="ECO:0000256" key="6">
    <source>
        <dbReference type="ARBA" id="ARBA00023098"/>
    </source>
</evidence>
<dbReference type="EC" id="3.1.4.4" evidence="3"/>
<name>A0ABS8W7N5_9GAMM</name>
<dbReference type="Pfam" id="PF13091">
    <property type="entry name" value="PLDc_2"/>
    <property type="match status" value="1"/>
</dbReference>
<keyword evidence="6" id="KW-0443">Lipid metabolism</keyword>
<dbReference type="SUPFAM" id="SSF56024">
    <property type="entry name" value="Phospholipase D/nuclease"/>
    <property type="match status" value="1"/>
</dbReference>
<comment type="caution">
    <text evidence="8">The sequence shown here is derived from an EMBL/GenBank/DDBJ whole genome shotgun (WGS) entry which is preliminary data.</text>
</comment>
<sequence length="228" mass="25940">MNQQEIEQALVESLADNKLDQSEKNQLAELTQELQNQPDKISFIRNKAFAVLLEQGDFNEAQFRAIKWLENVVKTLDKNSQQPSIVADACFSPGNDCLNRIVSLCNQARHSIDVCVFTISCNEISAALLKAHQRGINVRIISDNDKRNDKGSDVYQLDEAGIPVVVDRTEHHMHNKFALFDRKVLLNGSFNWTRSASKFNQENIATTDNPKLVQAFSYEFERLWTKLG</sequence>